<dbReference type="AlphaFoldDB" id="A0A1H0T0K6"/>
<protein>
    <submittedName>
        <fullName evidence="1">GNAT acetyltransferase</fullName>
    </submittedName>
</protein>
<dbReference type="EMBL" id="FNIZ01000019">
    <property type="protein sequence ID" value="SDP47345.1"/>
    <property type="molecule type" value="Genomic_DNA"/>
</dbReference>
<keyword evidence="1" id="KW-0808">Transferase</keyword>
<name>A0A1H0T0K6_HALAD</name>
<organism evidence="1 2">
    <name type="scientific">Halobacillus aidingensis</name>
    <dbReference type="NCBI Taxonomy" id="240303"/>
    <lineage>
        <taxon>Bacteria</taxon>
        <taxon>Bacillati</taxon>
        <taxon>Bacillota</taxon>
        <taxon>Bacilli</taxon>
        <taxon>Bacillales</taxon>
        <taxon>Bacillaceae</taxon>
        <taxon>Halobacillus</taxon>
    </lineage>
</organism>
<dbReference type="InterPro" id="IPR027365">
    <property type="entry name" value="GNAT_acetyltra_YdfB-like"/>
</dbReference>
<evidence type="ECO:0000313" key="2">
    <source>
        <dbReference type="Proteomes" id="UP000198860"/>
    </source>
</evidence>
<sequence length="287" mass="33098">MNHVIPMGESKMIGELDKTEFFKCTKLINEEGHLEVKAVIKGNNPGRIFVDDTTSPKTGLIWLGNHDGFFFIGDEENERFNNHINDFIDQVIFPEARKLKINNFIAIGHHPRWEKTIERVFEHRSMQKSNQNVYKFEKSHRKDHNAPSISDDYQAFQMNKELYDNTDSSLENIEFLRSKILEFWTSPKEFFQRGLGYGIVYQNKIVSLCFSGFVAENVHGIDIETLEDHQGEKVGQKAACCFVEDCVNKGIIPYWDCEATNKPSNAIAGNIGLEHFSNYFVYIFPIA</sequence>
<reference evidence="2" key="1">
    <citation type="submission" date="2016-10" db="EMBL/GenBank/DDBJ databases">
        <authorList>
            <person name="Varghese N."/>
            <person name="Submissions S."/>
        </authorList>
    </citation>
    <scope>NUCLEOTIDE SEQUENCE [LARGE SCALE GENOMIC DNA]</scope>
    <source>
        <strain evidence="2">CGMCC 1.3703</strain>
    </source>
</reference>
<proteinExistence type="predicted"/>
<accession>A0A1H0T0K6</accession>
<evidence type="ECO:0000313" key="1">
    <source>
        <dbReference type="EMBL" id="SDP47345.1"/>
    </source>
</evidence>
<dbReference type="SUPFAM" id="SSF55729">
    <property type="entry name" value="Acyl-CoA N-acyltransferases (Nat)"/>
    <property type="match status" value="1"/>
</dbReference>
<dbReference type="GO" id="GO:0016740">
    <property type="term" value="F:transferase activity"/>
    <property type="evidence" value="ECO:0007669"/>
    <property type="project" value="UniProtKB-KW"/>
</dbReference>
<dbReference type="Gene3D" id="3.40.630.30">
    <property type="match status" value="1"/>
</dbReference>
<dbReference type="STRING" id="240303.SAMN05421677_11994"/>
<keyword evidence="2" id="KW-1185">Reference proteome</keyword>
<dbReference type="InterPro" id="IPR016181">
    <property type="entry name" value="Acyl_CoA_acyltransferase"/>
</dbReference>
<dbReference type="PANTHER" id="PTHR31143">
    <property type="match status" value="1"/>
</dbReference>
<dbReference type="Pfam" id="PF12746">
    <property type="entry name" value="GNAT_acetyltran"/>
    <property type="match status" value="1"/>
</dbReference>
<dbReference type="PANTHER" id="PTHR31143:SF2">
    <property type="entry name" value="FR47-LIKE DOMAIN-CONTAINING PROTEIN-RELATED"/>
    <property type="match status" value="1"/>
</dbReference>
<gene>
    <name evidence="1" type="ORF">SAMN05421677_11994</name>
</gene>
<dbReference type="Proteomes" id="UP000198860">
    <property type="component" value="Unassembled WGS sequence"/>
</dbReference>